<protein>
    <submittedName>
        <fullName evidence="7">Site-specific DNA-methyltransferase</fullName>
    </submittedName>
</protein>
<sequence length="638" mass="73882">MKENDTKFQAKTPDFNTEAAKKIAELFSEVAPDGHIDVGALEDLLSPDLENEENNEKYEFTWRGKKEAKRIANAPTRNTTLIPVKEKSKNWDSTKNVYIEGDNLEALKLLQKAYSERIKMIYIDPPYNTGHDFVYKDNFHDSYRNYLKETGQLDEEGNANTTNKETNGRYHTDWLNMMYPRLKLGRNLLSEDGIIAVSIDEHEVANLRKIMDEIFGEINFMGQITTVNNPRGRSQDKYVATSSEYLLIYSKTVRPKGRLSVDKTAEDLGKDYQYQDEKGAYRILELRNTHRDFGKFNRPNLFYSFYVSTDGNVSLTKDNTHNIEVQPIWNDGFEGCWTWGKDKSLENLDLLVAKKNNEYWKIYRKSYADNATKQLKSSWNNKQFYTDKGQEEVSNLFNIKEKIFQAPKSVKYIKQILEMGINKDNDIILDFFSGSGTTAESVMSINKEQKTNLKYIMIQLPEKTSNDSVAYNYGYKTITDVAEERIRRAGEKIQKEHSNANIDTGFKVFKLQKSTIKQWDDNPEMFQQQLEMIHSPFTQESTNDQRALEIAIKEGIDLSTSPIVQENNYHFVTDTKEVFVILGNYSENLLDALDKERKLANATVVLKEMDSGSETKFNLIEKLKQEPGLNDHFVLEWL</sequence>
<reference evidence="7" key="1">
    <citation type="journal article" date="2022" name="Microorganisms">
        <title>Antibiotic Susceptibility, Resistance Gene Determinants and Corresponding Genomic Regions in Lactobacillus amylovorus Isolates Derived from Wild Boars and Domestic Pigs.</title>
        <authorList>
            <person name="Moravkova M."/>
            <person name="Kostovova I."/>
            <person name="Kavanova K."/>
            <person name="Pechar R."/>
            <person name="Stanek S."/>
            <person name="Brychta A."/>
            <person name="Zeman M."/>
            <person name="Kubasova T."/>
        </authorList>
    </citation>
    <scope>NUCLEOTIDE SEQUENCE</scope>
    <source>
        <strain evidence="7">M356A</strain>
    </source>
</reference>
<dbReference type="EMBL" id="JAOTGU010000019">
    <property type="protein sequence ID" value="MDB6262794.1"/>
    <property type="molecule type" value="Genomic_DNA"/>
</dbReference>
<dbReference type="GO" id="GO:0008170">
    <property type="term" value="F:N-methyltransferase activity"/>
    <property type="evidence" value="ECO:0007669"/>
    <property type="project" value="InterPro"/>
</dbReference>
<dbReference type="RefSeq" id="WP_271870719.1">
    <property type="nucleotide sequence ID" value="NZ_JAOTGU010000019.1"/>
</dbReference>
<dbReference type="PRINTS" id="PR00506">
    <property type="entry name" value="D21N6MTFRASE"/>
</dbReference>
<comment type="similarity">
    <text evidence="1">Belongs to the N(4)/N(6)-methyltransferase family.</text>
</comment>
<dbReference type="PIRSF" id="PIRSF015855">
    <property type="entry name" value="TypeIII_Mtase_mKpnI"/>
    <property type="match status" value="1"/>
</dbReference>
<keyword evidence="2" id="KW-0489">Methyltransferase</keyword>
<evidence type="ECO:0000256" key="5">
    <source>
        <dbReference type="ARBA" id="ARBA00022747"/>
    </source>
</evidence>
<dbReference type="Pfam" id="PF01555">
    <property type="entry name" value="N6_N4_Mtase"/>
    <property type="match status" value="1"/>
</dbReference>
<evidence type="ECO:0000313" key="7">
    <source>
        <dbReference type="EMBL" id="MDB6262794.1"/>
    </source>
</evidence>
<gene>
    <name evidence="7" type="ORF">ODV15_09600</name>
</gene>
<reference evidence="7" key="2">
    <citation type="submission" date="2022-10" db="EMBL/GenBank/DDBJ databases">
        <authorList>
            <person name="Kostovova I."/>
            <person name="Moravkova M."/>
            <person name="Pechar R."/>
        </authorList>
    </citation>
    <scope>NUCLEOTIDE SEQUENCE</scope>
    <source>
        <strain evidence="7">M356A</strain>
    </source>
</reference>
<dbReference type="Proteomes" id="UP001143700">
    <property type="component" value="Unassembled WGS sequence"/>
</dbReference>
<organism evidence="7 8">
    <name type="scientific">Lactobacillus amylovorus</name>
    <dbReference type="NCBI Taxonomy" id="1604"/>
    <lineage>
        <taxon>Bacteria</taxon>
        <taxon>Bacillati</taxon>
        <taxon>Bacillota</taxon>
        <taxon>Bacilli</taxon>
        <taxon>Lactobacillales</taxon>
        <taxon>Lactobacillaceae</taxon>
        <taxon>Lactobacillus</taxon>
    </lineage>
</organism>
<dbReference type="GO" id="GO:0009307">
    <property type="term" value="P:DNA restriction-modification system"/>
    <property type="evidence" value="ECO:0007669"/>
    <property type="project" value="UniProtKB-KW"/>
</dbReference>
<evidence type="ECO:0000256" key="1">
    <source>
        <dbReference type="ARBA" id="ARBA00006594"/>
    </source>
</evidence>
<dbReference type="GO" id="GO:0003677">
    <property type="term" value="F:DNA binding"/>
    <property type="evidence" value="ECO:0007669"/>
    <property type="project" value="InterPro"/>
</dbReference>
<dbReference type="Gene3D" id="3.40.50.150">
    <property type="entry name" value="Vaccinia Virus protein VP39"/>
    <property type="match status" value="1"/>
</dbReference>
<dbReference type="PROSITE" id="PS00092">
    <property type="entry name" value="N6_MTASE"/>
    <property type="match status" value="1"/>
</dbReference>
<evidence type="ECO:0000256" key="4">
    <source>
        <dbReference type="ARBA" id="ARBA00022691"/>
    </source>
</evidence>
<keyword evidence="3" id="KW-0808">Transferase</keyword>
<dbReference type="AlphaFoldDB" id="A0A9X3WCW8"/>
<feature type="domain" description="DNA methylase N-4/N-6" evidence="6">
    <location>
        <begin position="118"/>
        <end position="461"/>
    </location>
</feature>
<dbReference type="InterPro" id="IPR029063">
    <property type="entry name" value="SAM-dependent_MTases_sf"/>
</dbReference>
<proteinExistence type="inferred from homology"/>
<evidence type="ECO:0000259" key="6">
    <source>
        <dbReference type="Pfam" id="PF01555"/>
    </source>
</evidence>
<dbReference type="SUPFAM" id="SSF53335">
    <property type="entry name" value="S-adenosyl-L-methionine-dependent methyltransferases"/>
    <property type="match status" value="1"/>
</dbReference>
<keyword evidence="4" id="KW-0949">S-adenosyl-L-methionine</keyword>
<dbReference type="InterPro" id="IPR002295">
    <property type="entry name" value="N4/N6-MTase_EcoPI_Mod-like"/>
</dbReference>
<dbReference type="InterPro" id="IPR002941">
    <property type="entry name" value="DNA_methylase_N4/N6"/>
</dbReference>
<evidence type="ECO:0000256" key="3">
    <source>
        <dbReference type="ARBA" id="ARBA00022679"/>
    </source>
</evidence>
<name>A0A9X3WCW8_LACAM</name>
<accession>A0A9X3WCW8</accession>
<dbReference type="InterPro" id="IPR002052">
    <property type="entry name" value="DNA_methylase_N6_adenine_CS"/>
</dbReference>
<comment type="caution">
    <text evidence="7">The sequence shown here is derived from an EMBL/GenBank/DDBJ whole genome shotgun (WGS) entry which is preliminary data.</text>
</comment>
<keyword evidence="5" id="KW-0680">Restriction system</keyword>
<evidence type="ECO:0000313" key="8">
    <source>
        <dbReference type="Proteomes" id="UP001143700"/>
    </source>
</evidence>
<evidence type="ECO:0000256" key="2">
    <source>
        <dbReference type="ARBA" id="ARBA00022603"/>
    </source>
</evidence>
<dbReference type="GO" id="GO:0032259">
    <property type="term" value="P:methylation"/>
    <property type="evidence" value="ECO:0007669"/>
    <property type="project" value="UniProtKB-KW"/>
</dbReference>